<accession>A0A9Q0GJW7</accession>
<proteinExistence type="predicted"/>
<dbReference type="OrthoDB" id="1905265at2759"/>
<dbReference type="Proteomes" id="UP001141552">
    <property type="component" value="Unassembled WGS sequence"/>
</dbReference>
<keyword evidence="3" id="KW-0863">Zinc-finger</keyword>
<dbReference type="AlphaFoldDB" id="A0A9Q0GJW7"/>
<evidence type="ECO:0000256" key="1">
    <source>
        <dbReference type="ARBA" id="ARBA00004123"/>
    </source>
</evidence>
<dbReference type="InterPro" id="IPR032881">
    <property type="entry name" value="Oberon-like_PHD"/>
</dbReference>
<feature type="compositionally biased region" description="Basic and acidic residues" evidence="8">
    <location>
        <begin position="317"/>
        <end position="337"/>
    </location>
</feature>
<name>A0A9Q0GJW7_9ROSI</name>
<dbReference type="GO" id="GO:0010468">
    <property type="term" value="P:regulation of gene expression"/>
    <property type="evidence" value="ECO:0007669"/>
    <property type="project" value="TreeGrafter"/>
</dbReference>
<feature type="compositionally biased region" description="Basic and acidic residues" evidence="8">
    <location>
        <begin position="129"/>
        <end position="142"/>
    </location>
</feature>
<dbReference type="GO" id="GO:0005634">
    <property type="term" value="C:nucleus"/>
    <property type="evidence" value="ECO:0007669"/>
    <property type="project" value="UniProtKB-SubCell"/>
</dbReference>
<reference evidence="11" key="1">
    <citation type="submission" date="2022-02" db="EMBL/GenBank/DDBJ databases">
        <authorList>
            <person name="Henning P.M."/>
            <person name="McCubbin A.G."/>
            <person name="Shore J.S."/>
        </authorList>
    </citation>
    <scope>NUCLEOTIDE SEQUENCE</scope>
    <source>
        <strain evidence="11">F60SS</strain>
        <tissue evidence="11">Leaves</tissue>
    </source>
</reference>
<evidence type="ECO:0000313" key="11">
    <source>
        <dbReference type="EMBL" id="KAJ4850222.1"/>
    </source>
</evidence>
<reference evidence="11" key="2">
    <citation type="journal article" date="2023" name="Plants (Basel)">
        <title>Annotation of the Turnera subulata (Passifloraceae) Draft Genome Reveals the S-Locus Evolved after the Divergence of Turneroideae from Passifloroideae in a Stepwise Manner.</title>
        <authorList>
            <person name="Henning P.M."/>
            <person name="Roalson E.H."/>
            <person name="Mir W."/>
            <person name="McCubbin A.G."/>
            <person name="Shore J.S."/>
        </authorList>
    </citation>
    <scope>NUCLEOTIDE SEQUENCE</scope>
    <source>
        <strain evidence="11">F60SS</strain>
    </source>
</reference>
<evidence type="ECO:0000256" key="2">
    <source>
        <dbReference type="ARBA" id="ARBA00022723"/>
    </source>
</evidence>
<feature type="domain" description="Oberon-like PHD finger" evidence="9">
    <location>
        <begin position="461"/>
        <end position="584"/>
    </location>
</feature>
<evidence type="ECO:0000256" key="6">
    <source>
        <dbReference type="ARBA" id="ARBA00023242"/>
    </source>
</evidence>
<keyword evidence="4" id="KW-0862">Zinc</keyword>
<evidence type="ECO:0000259" key="10">
    <source>
        <dbReference type="Pfam" id="PF16312"/>
    </source>
</evidence>
<evidence type="ECO:0000313" key="12">
    <source>
        <dbReference type="Proteomes" id="UP001141552"/>
    </source>
</evidence>
<keyword evidence="2" id="KW-0479">Metal-binding</keyword>
<evidence type="ECO:0000256" key="8">
    <source>
        <dbReference type="SAM" id="MobiDB-lite"/>
    </source>
</evidence>
<dbReference type="GO" id="GO:0010071">
    <property type="term" value="P:root meristem specification"/>
    <property type="evidence" value="ECO:0007669"/>
    <property type="project" value="TreeGrafter"/>
</dbReference>
<evidence type="ECO:0008006" key="13">
    <source>
        <dbReference type="Google" id="ProtNLM"/>
    </source>
</evidence>
<dbReference type="InterPro" id="IPR004082">
    <property type="entry name" value="OBERON"/>
</dbReference>
<dbReference type="PANTHER" id="PTHR21736">
    <property type="entry name" value="VERNALIZATION-INSENSITIVE PROTEIN 3"/>
    <property type="match status" value="1"/>
</dbReference>
<feature type="region of interest" description="Disordered" evidence="8">
    <location>
        <begin position="313"/>
        <end position="351"/>
    </location>
</feature>
<feature type="compositionally biased region" description="Basic and acidic residues" evidence="8">
    <location>
        <begin position="1"/>
        <end position="32"/>
    </location>
</feature>
<dbReference type="EMBL" id="JAKUCV010000400">
    <property type="protein sequence ID" value="KAJ4850222.1"/>
    <property type="molecule type" value="Genomic_DNA"/>
</dbReference>
<dbReference type="GO" id="GO:0010078">
    <property type="term" value="P:maintenance of root meristem identity"/>
    <property type="evidence" value="ECO:0007669"/>
    <property type="project" value="TreeGrafter"/>
</dbReference>
<dbReference type="InterPro" id="IPR032535">
    <property type="entry name" value="Oberon_CC"/>
</dbReference>
<organism evidence="11 12">
    <name type="scientific">Turnera subulata</name>
    <dbReference type="NCBI Taxonomy" id="218843"/>
    <lineage>
        <taxon>Eukaryota</taxon>
        <taxon>Viridiplantae</taxon>
        <taxon>Streptophyta</taxon>
        <taxon>Embryophyta</taxon>
        <taxon>Tracheophyta</taxon>
        <taxon>Spermatophyta</taxon>
        <taxon>Magnoliopsida</taxon>
        <taxon>eudicotyledons</taxon>
        <taxon>Gunneridae</taxon>
        <taxon>Pentapetalae</taxon>
        <taxon>rosids</taxon>
        <taxon>fabids</taxon>
        <taxon>Malpighiales</taxon>
        <taxon>Passifloraceae</taxon>
        <taxon>Turnera</taxon>
    </lineage>
</organism>
<protein>
    <recommendedName>
        <fullName evidence="13">Protein OBERON 3</fullName>
    </recommendedName>
</protein>
<evidence type="ECO:0000256" key="7">
    <source>
        <dbReference type="SAM" id="Coils"/>
    </source>
</evidence>
<keyword evidence="12" id="KW-1185">Reference proteome</keyword>
<keyword evidence="6" id="KW-0539">Nucleus</keyword>
<evidence type="ECO:0000256" key="5">
    <source>
        <dbReference type="ARBA" id="ARBA00023054"/>
    </source>
</evidence>
<feature type="domain" description="Oberon coiled-coil region" evidence="10">
    <location>
        <begin position="800"/>
        <end position="923"/>
    </location>
</feature>
<evidence type="ECO:0000256" key="4">
    <source>
        <dbReference type="ARBA" id="ARBA00022833"/>
    </source>
</evidence>
<dbReference type="CDD" id="cd15612">
    <property type="entry name" value="PHD_OBE1_like"/>
    <property type="match status" value="1"/>
</dbReference>
<gene>
    <name evidence="11" type="ORF">Tsubulata_033544</name>
</gene>
<dbReference type="GO" id="GO:0008270">
    <property type="term" value="F:zinc ion binding"/>
    <property type="evidence" value="ECO:0007669"/>
    <property type="project" value="UniProtKB-KW"/>
</dbReference>
<evidence type="ECO:0000256" key="3">
    <source>
        <dbReference type="ARBA" id="ARBA00022771"/>
    </source>
</evidence>
<comment type="caution">
    <text evidence="11">The sequence shown here is derived from an EMBL/GenBank/DDBJ whole genome shotgun (WGS) entry which is preliminary data.</text>
</comment>
<dbReference type="PANTHER" id="PTHR21736:SF38">
    <property type="entry name" value="PROTEIN OBERON 3"/>
    <property type="match status" value="1"/>
</dbReference>
<sequence length="934" mass="104236">MFGEKDHHHLSRGDAESSRNKQENPPPERKGIEFLGDSSMGVNGFVSKPQELTLSYLCENPPRLAKRKEVIFSGDSSNQDEKWVERDFLNLSETKSSSSSKRGAHQDEKQSEEGAGEEQQGEGGGGAETGRDHNNSSKEKKQKLEGILNLSLALPDVSLSLTASNALQNGGDPVLKPRPARSLQSLGGAPSFNDKTQTTCSNDFTAASLSYSYSHPFSHNPSCSMTRNSTENYDYSVGRDDQIWCGGEGTNGSVHSRFRPIGDGIVALNNNNNNNLGSGLSVMQGTNRTTNQDSCNNSLYKTTSSDNVSFFPSELPAKPRMDAFSGDSRRKDSENLRGLDSGDGGGRAKKISTPGRLVREIVLESVPVVAQIIQELTEETLQSTREYLKNLILLPEHRDELVALQNRLERRSDLSKEALSKCRKEQLEILVAVKMGLSSFISGKVHLPANELVEIFLFMRCRNVSCKSVLPVDDCECKFCSGNKGFCSSCMCPICMNFDCANNTCSWVGCDVCSHWCHAACGLQKNLIRPGPTLKGPSGTSEMQFHCWCGHASEMFGFVKDVFAFCAKSWAAETLIKELDCVRKIFRGSEDFKGKELHMKAEDLLFKLERKVMSPSDACSIIIQFFNYILLDMNSSPLHWSENQSGPLCCFIMKPVCEAQDPAAFLLHLPLSPVHLFNYFYLESANLTYDQIAFKGSYACSLTESTSCLGLGFGFLSERRGNLDCGMLYTNWIRSLLDADSVPDFAVSGLSAKELMPTETSLRKETASIPPSTSLLPKYTIYNNTSSSSGRRESVSNDHRNDLKAALLGDIKMEDEFQQFGKISKKDGFENIESVVRIKEAEFRMFQNKADEARREAEGFRRMIRVKSEKLEEEYAEKLAKLCLQETEDRRRKKLEELKMLENSHCDYYNMKLRMQAEIAGLLERMEATKQQWV</sequence>
<dbReference type="PRINTS" id="PR01544">
    <property type="entry name" value="ARATH130DUF"/>
</dbReference>
<dbReference type="Pfam" id="PF07227">
    <property type="entry name" value="PHD_Oberon"/>
    <property type="match status" value="1"/>
</dbReference>
<dbReference type="InterPro" id="IPR047578">
    <property type="entry name" value="OBE1-like_PHD"/>
</dbReference>
<feature type="coiled-coil region" evidence="7">
    <location>
        <begin position="884"/>
        <end position="932"/>
    </location>
</feature>
<keyword evidence="5 7" id="KW-0175">Coiled coil</keyword>
<evidence type="ECO:0000259" key="9">
    <source>
        <dbReference type="Pfam" id="PF07227"/>
    </source>
</evidence>
<dbReference type="Pfam" id="PF16312">
    <property type="entry name" value="Oberon_cc"/>
    <property type="match status" value="1"/>
</dbReference>
<feature type="region of interest" description="Disordered" evidence="8">
    <location>
        <begin position="1"/>
        <end position="45"/>
    </location>
</feature>
<feature type="region of interest" description="Disordered" evidence="8">
    <location>
        <begin position="93"/>
        <end position="142"/>
    </location>
</feature>
<dbReference type="GO" id="GO:0010492">
    <property type="term" value="P:maintenance of shoot apical meristem identity"/>
    <property type="evidence" value="ECO:0007669"/>
    <property type="project" value="TreeGrafter"/>
</dbReference>
<comment type="subcellular location">
    <subcellularLocation>
        <location evidence="1">Nucleus</location>
    </subcellularLocation>
</comment>